<sequence length="229" mass="24887">MTETLFAGKSLAVFDAYGTLFDVHAAVQRHAAAIGPEAGPLSETWRTKQLEYSWVYGLMGRYRSFWSLTEAALDVALTRHPGVDRALREALLDAYRDLDAYPEVPATLDALRERGLRTAILSNGDTAMLERAVASAGLGPRLDATLSVDPARTFKTSPAAYRIVCERFGVGPAAVLFCSSNRWDVAGAAAFGFATAWMNRKGAPDEYADLPPTIEIVTLDALLTRFSQP</sequence>
<evidence type="ECO:0000313" key="7">
    <source>
        <dbReference type="Proteomes" id="UP001156856"/>
    </source>
</evidence>
<dbReference type="EMBL" id="BJZU01000047">
    <property type="protein sequence ID" value="GEP04510.1"/>
    <property type="molecule type" value="Genomic_DNA"/>
</dbReference>
<dbReference type="Proteomes" id="UP000321960">
    <property type="component" value="Unassembled WGS sequence"/>
</dbReference>
<keyword evidence="7" id="KW-1185">Reference proteome</keyword>
<dbReference type="PANTHER" id="PTHR43316:SF3">
    <property type="entry name" value="HALOACID DEHALOGENASE, TYPE II (AFU_ORTHOLOGUE AFUA_2G07750)-RELATED"/>
    <property type="match status" value="1"/>
</dbReference>
<reference evidence="7" key="2">
    <citation type="journal article" date="2019" name="Int. J. Syst. Evol. Microbiol.">
        <title>The Global Catalogue of Microorganisms (GCM) 10K type strain sequencing project: providing services to taxonomists for standard genome sequencing and annotation.</title>
        <authorList>
            <consortium name="The Broad Institute Genomics Platform"/>
            <consortium name="The Broad Institute Genome Sequencing Center for Infectious Disease"/>
            <person name="Wu L."/>
            <person name="Ma J."/>
        </authorList>
    </citation>
    <scope>NUCLEOTIDE SEQUENCE [LARGE SCALE GENOMIC DNA]</scope>
    <source>
        <strain evidence="7">NBRC 107715</strain>
    </source>
</reference>
<accession>A0A512J3J6</accession>
<dbReference type="SUPFAM" id="SSF56784">
    <property type="entry name" value="HAD-like"/>
    <property type="match status" value="1"/>
</dbReference>
<evidence type="ECO:0000256" key="2">
    <source>
        <dbReference type="ARBA" id="ARBA00022801"/>
    </source>
</evidence>
<dbReference type="GO" id="GO:0018784">
    <property type="term" value="F:(S)-2-haloacid dehalogenase activity"/>
    <property type="evidence" value="ECO:0007669"/>
    <property type="project" value="UniProtKB-UniRule"/>
</dbReference>
<proteinExistence type="inferred from homology"/>
<dbReference type="SFLD" id="SFLDS00003">
    <property type="entry name" value="Haloacid_Dehalogenase"/>
    <property type="match status" value="1"/>
</dbReference>
<comment type="catalytic activity">
    <reaction evidence="3">
        <text>an (S)-2-haloacid + H2O = a (2R)-2-hydroxycarboxylate + a halide anion + H(+)</text>
        <dbReference type="Rhea" id="RHEA:11192"/>
        <dbReference type="ChEBI" id="CHEBI:15377"/>
        <dbReference type="ChEBI" id="CHEBI:15378"/>
        <dbReference type="ChEBI" id="CHEBI:16042"/>
        <dbReference type="ChEBI" id="CHEBI:58314"/>
        <dbReference type="ChEBI" id="CHEBI:137405"/>
        <dbReference type="EC" id="3.8.1.2"/>
    </reaction>
</comment>
<dbReference type="SFLD" id="SFLDG01129">
    <property type="entry name" value="C1.5:_HAD__Beta-PGM__Phosphata"/>
    <property type="match status" value="1"/>
</dbReference>
<dbReference type="InterPro" id="IPR023198">
    <property type="entry name" value="PGP-like_dom2"/>
</dbReference>
<organism evidence="4 6">
    <name type="scientific">Methylobacterium oxalidis</name>
    <dbReference type="NCBI Taxonomy" id="944322"/>
    <lineage>
        <taxon>Bacteria</taxon>
        <taxon>Pseudomonadati</taxon>
        <taxon>Pseudomonadota</taxon>
        <taxon>Alphaproteobacteria</taxon>
        <taxon>Hyphomicrobiales</taxon>
        <taxon>Methylobacteriaceae</taxon>
        <taxon>Methylobacterium</taxon>
    </lineage>
</organism>
<dbReference type="Proteomes" id="UP001156856">
    <property type="component" value="Unassembled WGS sequence"/>
</dbReference>
<evidence type="ECO:0000313" key="5">
    <source>
        <dbReference type="EMBL" id="GLS64789.1"/>
    </source>
</evidence>
<keyword evidence="2 3" id="KW-0378">Hydrolase</keyword>
<dbReference type="InterPro" id="IPR023214">
    <property type="entry name" value="HAD_sf"/>
</dbReference>
<evidence type="ECO:0000256" key="3">
    <source>
        <dbReference type="RuleBase" id="RU368077"/>
    </source>
</evidence>
<dbReference type="SFLD" id="SFLDG01135">
    <property type="entry name" value="C1.5.6:_HAD__Beta-PGM__Phospha"/>
    <property type="match status" value="1"/>
</dbReference>
<dbReference type="Gene3D" id="1.10.150.240">
    <property type="entry name" value="Putative phosphatase, domain 2"/>
    <property type="match status" value="1"/>
</dbReference>
<dbReference type="NCBIfam" id="TIGR01428">
    <property type="entry name" value="HAD_type_II"/>
    <property type="match status" value="1"/>
</dbReference>
<dbReference type="InterPro" id="IPR036412">
    <property type="entry name" value="HAD-like_sf"/>
</dbReference>
<dbReference type="NCBIfam" id="TIGR01493">
    <property type="entry name" value="HAD-SF-IA-v2"/>
    <property type="match status" value="1"/>
</dbReference>
<dbReference type="InterPro" id="IPR006439">
    <property type="entry name" value="HAD-SF_hydro_IA"/>
</dbReference>
<dbReference type="AlphaFoldDB" id="A0A512J3J6"/>
<dbReference type="InterPro" id="IPR006328">
    <property type="entry name" value="2-HAD"/>
</dbReference>
<name>A0A512J3J6_9HYPH</name>
<dbReference type="SFLD" id="SFLDF00045">
    <property type="entry name" value="2-haloacid_dehalogenase"/>
    <property type="match status" value="1"/>
</dbReference>
<dbReference type="PANTHER" id="PTHR43316">
    <property type="entry name" value="HYDROLASE, HALOACID DELAHOGENASE-RELATED"/>
    <property type="match status" value="1"/>
</dbReference>
<dbReference type="InterPro" id="IPR051540">
    <property type="entry name" value="S-2-haloacid_dehalogenase"/>
</dbReference>
<comment type="function">
    <text evidence="3">Catalyzes the hydrolytic dehalogenation of small (S)-2-haloalkanoic acids to yield the corresponding (R)-2-hydroxyalkanoic acids.</text>
</comment>
<evidence type="ECO:0000256" key="1">
    <source>
        <dbReference type="ARBA" id="ARBA00008106"/>
    </source>
</evidence>
<gene>
    <name evidence="5" type="ORF">GCM10007888_31700</name>
    <name evidence="4" type="ORF">MOX02_25480</name>
</gene>
<evidence type="ECO:0000313" key="6">
    <source>
        <dbReference type="Proteomes" id="UP000321960"/>
    </source>
</evidence>
<dbReference type="EMBL" id="BSPK01000053">
    <property type="protein sequence ID" value="GLS64789.1"/>
    <property type="molecule type" value="Genomic_DNA"/>
</dbReference>
<comment type="similarity">
    <text evidence="1 3">Belongs to the HAD-like hydrolase superfamily. S-2-haloalkanoic acid dehalogenase family.</text>
</comment>
<comment type="caution">
    <text evidence="4">The sequence shown here is derived from an EMBL/GenBank/DDBJ whole genome shotgun (WGS) entry which is preliminary data.</text>
</comment>
<dbReference type="PRINTS" id="PR00413">
    <property type="entry name" value="HADHALOGNASE"/>
</dbReference>
<protein>
    <recommendedName>
        <fullName evidence="3">(S)-2-haloacid dehalogenase</fullName>
        <ecNumber evidence="3">3.8.1.2</ecNumber>
    </recommendedName>
    <alternativeName>
        <fullName evidence="3">2-haloalkanoic acid dehalogenase</fullName>
    </alternativeName>
    <alternativeName>
        <fullName evidence="3">Halocarboxylic acid halidohydrolase</fullName>
    </alternativeName>
    <alternativeName>
        <fullName evidence="3">L-2-haloacid dehalogenase</fullName>
    </alternativeName>
</protein>
<reference evidence="5" key="1">
    <citation type="journal article" date="2014" name="Int. J. Syst. Evol. Microbiol.">
        <title>Complete genome of a new Firmicutes species belonging to the dominant human colonic microbiota ('Ruminococcus bicirculans') reveals two chromosomes and a selective capacity to utilize plant glucans.</title>
        <authorList>
            <consortium name="NISC Comparative Sequencing Program"/>
            <person name="Wegmann U."/>
            <person name="Louis P."/>
            <person name="Goesmann A."/>
            <person name="Henrissat B."/>
            <person name="Duncan S.H."/>
            <person name="Flint H.J."/>
        </authorList>
    </citation>
    <scope>NUCLEOTIDE SEQUENCE</scope>
    <source>
        <strain evidence="5">NBRC 107715</strain>
    </source>
</reference>
<dbReference type="Pfam" id="PF00702">
    <property type="entry name" value="Hydrolase"/>
    <property type="match status" value="1"/>
</dbReference>
<reference evidence="4 6" key="3">
    <citation type="submission" date="2019-07" db="EMBL/GenBank/DDBJ databases">
        <title>Whole genome shotgun sequence of Methylobacterium oxalidis NBRC 107715.</title>
        <authorList>
            <person name="Hosoyama A."/>
            <person name="Uohara A."/>
            <person name="Ohji S."/>
            <person name="Ichikawa N."/>
        </authorList>
    </citation>
    <scope>NUCLEOTIDE SEQUENCE [LARGE SCALE GENOMIC DNA]</scope>
    <source>
        <strain evidence="4 6">NBRC 107715</strain>
    </source>
</reference>
<evidence type="ECO:0000313" key="4">
    <source>
        <dbReference type="EMBL" id="GEP04510.1"/>
    </source>
</evidence>
<dbReference type="Gene3D" id="3.40.50.1000">
    <property type="entry name" value="HAD superfamily/HAD-like"/>
    <property type="match status" value="1"/>
</dbReference>
<dbReference type="RefSeq" id="WP_147026136.1">
    <property type="nucleotide sequence ID" value="NZ_BJZU01000047.1"/>
</dbReference>
<dbReference type="OrthoDB" id="7989657at2"/>
<reference evidence="5" key="4">
    <citation type="submission" date="2023-01" db="EMBL/GenBank/DDBJ databases">
        <title>Draft genome sequence of Methylobacterium oxalidis strain NBRC 107715.</title>
        <authorList>
            <person name="Sun Q."/>
            <person name="Mori K."/>
        </authorList>
    </citation>
    <scope>NUCLEOTIDE SEQUENCE</scope>
    <source>
        <strain evidence="5">NBRC 107715</strain>
    </source>
</reference>
<dbReference type="EC" id="3.8.1.2" evidence="3"/>
<dbReference type="CDD" id="cd02588">
    <property type="entry name" value="HAD_L2-DEX"/>
    <property type="match status" value="1"/>
</dbReference>